<keyword evidence="8" id="KW-1185">Reference proteome</keyword>
<dbReference type="EMBL" id="FNCP01000004">
    <property type="protein sequence ID" value="SDG63171.1"/>
    <property type="molecule type" value="Genomic_DNA"/>
</dbReference>
<dbReference type="GO" id="GO:0055085">
    <property type="term" value="P:transmembrane transport"/>
    <property type="evidence" value="ECO:0007669"/>
    <property type="project" value="TreeGrafter"/>
</dbReference>
<dbReference type="RefSeq" id="WP_092331030.1">
    <property type="nucleotide sequence ID" value="NZ_FNCP01000004.1"/>
</dbReference>
<protein>
    <submittedName>
        <fullName evidence="7">Predicted PurR-regulated permease PerM</fullName>
    </submittedName>
</protein>
<evidence type="ECO:0000313" key="7">
    <source>
        <dbReference type="EMBL" id="SDG63171.1"/>
    </source>
</evidence>
<accession>A0A1G7VUB7</accession>
<dbReference type="Pfam" id="PF01594">
    <property type="entry name" value="AI-2E_transport"/>
    <property type="match status" value="1"/>
</dbReference>
<feature type="transmembrane region" description="Helical" evidence="6">
    <location>
        <begin position="265"/>
        <end position="284"/>
    </location>
</feature>
<keyword evidence="5 6" id="KW-0472">Membrane</keyword>
<comment type="similarity">
    <text evidence="2">Belongs to the autoinducer-2 exporter (AI-2E) (TC 2.A.86) family.</text>
</comment>
<feature type="transmembrane region" description="Helical" evidence="6">
    <location>
        <begin position="230"/>
        <end position="253"/>
    </location>
</feature>
<evidence type="ECO:0000256" key="5">
    <source>
        <dbReference type="ARBA" id="ARBA00023136"/>
    </source>
</evidence>
<proteinExistence type="inferred from homology"/>
<dbReference type="Proteomes" id="UP000198656">
    <property type="component" value="Unassembled WGS sequence"/>
</dbReference>
<feature type="transmembrane region" description="Helical" evidence="6">
    <location>
        <begin position="65"/>
        <end position="87"/>
    </location>
</feature>
<dbReference type="PANTHER" id="PTHR21716:SF62">
    <property type="entry name" value="TRANSPORT PROTEIN YDBI-RELATED"/>
    <property type="match status" value="1"/>
</dbReference>
<evidence type="ECO:0000256" key="1">
    <source>
        <dbReference type="ARBA" id="ARBA00004141"/>
    </source>
</evidence>
<organism evidence="7 8">
    <name type="scientific">Desulfosporosinus hippei DSM 8344</name>
    <dbReference type="NCBI Taxonomy" id="1121419"/>
    <lineage>
        <taxon>Bacteria</taxon>
        <taxon>Bacillati</taxon>
        <taxon>Bacillota</taxon>
        <taxon>Clostridia</taxon>
        <taxon>Eubacteriales</taxon>
        <taxon>Desulfitobacteriaceae</taxon>
        <taxon>Desulfosporosinus</taxon>
    </lineage>
</organism>
<evidence type="ECO:0000256" key="2">
    <source>
        <dbReference type="ARBA" id="ARBA00009773"/>
    </source>
</evidence>
<evidence type="ECO:0000256" key="3">
    <source>
        <dbReference type="ARBA" id="ARBA00022692"/>
    </source>
</evidence>
<dbReference type="InterPro" id="IPR002549">
    <property type="entry name" value="AI-2E-like"/>
</dbReference>
<feature type="transmembrane region" description="Helical" evidence="6">
    <location>
        <begin position="296"/>
        <end position="324"/>
    </location>
</feature>
<comment type="subcellular location">
    <subcellularLocation>
        <location evidence="1">Membrane</location>
        <topology evidence="1">Multi-pass membrane protein</topology>
    </subcellularLocation>
</comment>
<sequence>MKFQNFLESNLFKKGLSLLLLFAIIIGVRPMMNLLLLTFMFSFILYGIQNYIFSKIVKLIPINRTWVTVVVFAFVASSIIFGIYRYIPILTKQLMFIGVQLSNFDINNYEDAINPQLREAISTSIQSYVVEGGTFLIHSVTNIWNFSLNIFIALILSLFLILEKDKTIRFLNKFESSKASFVYIYYKKLGQNFVNSFAKVMETQILISFINSILSAIFLSLLGFHQVIGLGFMIFILGLIPVAGVIISLIPLSIIAFKLGGFLKILYVIGMIVLLHAIEAYFLNPKLMSIKTKLPVFFTFVVLLLSEHFMGVWGLLFGIPLFLFMLDLLDVEESDNS</sequence>
<reference evidence="8" key="1">
    <citation type="submission" date="2016-10" db="EMBL/GenBank/DDBJ databases">
        <authorList>
            <person name="Varghese N."/>
            <person name="Submissions S."/>
        </authorList>
    </citation>
    <scope>NUCLEOTIDE SEQUENCE [LARGE SCALE GENOMIC DNA]</scope>
    <source>
        <strain evidence="8">DSM 8344</strain>
    </source>
</reference>
<evidence type="ECO:0000256" key="4">
    <source>
        <dbReference type="ARBA" id="ARBA00022989"/>
    </source>
</evidence>
<dbReference type="STRING" id="1121419.SAMN05443529_104245"/>
<feature type="transmembrane region" description="Helical" evidence="6">
    <location>
        <begin position="143"/>
        <end position="162"/>
    </location>
</feature>
<evidence type="ECO:0000256" key="6">
    <source>
        <dbReference type="SAM" id="Phobius"/>
    </source>
</evidence>
<feature type="transmembrane region" description="Helical" evidence="6">
    <location>
        <begin position="34"/>
        <end position="53"/>
    </location>
</feature>
<dbReference type="OrthoDB" id="9772136at2"/>
<dbReference type="GO" id="GO:0016020">
    <property type="term" value="C:membrane"/>
    <property type="evidence" value="ECO:0007669"/>
    <property type="project" value="UniProtKB-SubCell"/>
</dbReference>
<name>A0A1G7VUB7_9FIRM</name>
<keyword evidence="4 6" id="KW-1133">Transmembrane helix</keyword>
<keyword evidence="3 6" id="KW-0812">Transmembrane</keyword>
<gene>
    <name evidence="7" type="ORF">SAMN05443529_104245</name>
</gene>
<feature type="transmembrane region" description="Helical" evidence="6">
    <location>
        <begin position="205"/>
        <end position="224"/>
    </location>
</feature>
<dbReference type="PANTHER" id="PTHR21716">
    <property type="entry name" value="TRANSMEMBRANE PROTEIN"/>
    <property type="match status" value="1"/>
</dbReference>
<evidence type="ECO:0000313" key="8">
    <source>
        <dbReference type="Proteomes" id="UP000198656"/>
    </source>
</evidence>
<dbReference type="AlphaFoldDB" id="A0A1G7VUB7"/>